<organism evidence="1 2">
    <name type="scientific">Pochonia chlamydosporia 170</name>
    <dbReference type="NCBI Taxonomy" id="1380566"/>
    <lineage>
        <taxon>Eukaryota</taxon>
        <taxon>Fungi</taxon>
        <taxon>Dikarya</taxon>
        <taxon>Ascomycota</taxon>
        <taxon>Pezizomycotina</taxon>
        <taxon>Sordariomycetes</taxon>
        <taxon>Hypocreomycetidae</taxon>
        <taxon>Hypocreales</taxon>
        <taxon>Clavicipitaceae</taxon>
        <taxon>Pochonia</taxon>
    </lineage>
</organism>
<dbReference type="KEGG" id="pchm:VFPPC_16308"/>
<dbReference type="RefSeq" id="XP_018142429.1">
    <property type="nucleotide sequence ID" value="XM_018294061.1"/>
</dbReference>
<comment type="caution">
    <text evidence="1">The sequence shown here is derived from an EMBL/GenBank/DDBJ whole genome shotgun (WGS) entry which is preliminary data.</text>
</comment>
<dbReference type="EMBL" id="LSBJ02000005">
    <property type="protein sequence ID" value="OAQ65115.1"/>
    <property type="molecule type" value="Genomic_DNA"/>
</dbReference>
<name>A0A179FHL3_METCM</name>
<sequence>MESSICSRFVVTIRQTSIDMYLLHRYHDTLNNILFQIPQILGDICRNTHLSAVKFNIDIEPQPSQGCVHFGLSSLITDQLHVMDGFRNV</sequence>
<gene>
    <name evidence="1" type="ORF">VFPPC_16308</name>
</gene>
<accession>A0A179FHL3</accession>
<dbReference type="Proteomes" id="UP000078397">
    <property type="component" value="Unassembled WGS sequence"/>
</dbReference>
<keyword evidence="2" id="KW-1185">Reference proteome</keyword>
<evidence type="ECO:0000313" key="2">
    <source>
        <dbReference type="Proteomes" id="UP000078397"/>
    </source>
</evidence>
<dbReference type="GeneID" id="28858055"/>
<reference evidence="1 2" key="1">
    <citation type="journal article" date="2016" name="PLoS Pathog.">
        <title>Biosynthesis of antibiotic leucinostatins in bio-control fungus Purpureocillium lilacinum and their inhibition on phytophthora revealed by genome mining.</title>
        <authorList>
            <person name="Wang G."/>
            <person name="Liu Z."/>
            <person name="Lin R."/>
            <person name="Li E."/>
            <person name="Mao Z."/>
            <person name="Ling J."/>
            <person name="Yang Y."/>
            <person name="Yin W.B."/>
            <person name="Xie B."/>
        </authorList>
    </citation>
    <scope>NUCLEOTIDE SEQUENCE [LARGE SCALE GENOMIC DNA]</scope>
    <source>
        <strain evidence="1">170</strain>
    </source>
</reference>
<evidence type="ECO:0000313" key="1">
    <source>
        <dbReference type="EMBL" id="OAQ65115.1"/>
    </source>
</evidence>
<dbReference type="AlphaFoldDB" id="A0A179FHL3"/>
<protein>
    <submittedName>
        <fullName evidence="1">Uncharacterized protein</fullName>
    </submittedName>
</protein>
<proteinExistence type="predicted"/>